<reference evidence="2 3" key="1">
    <citation type="submission" date="2024-04" db="EMBL/GenBank/DDBJ databases">
        <title>Albibacterium profundi sp. nov., isolated from sediment of the Challenger Deep of Mariana Trench.</title>
        <authorList>
            <person name="Wang Y."/>
        </authorList>
    </citation>
    <scope>NUCLEOTIDE SEQUENCE [LARGE SCALE GENOMIC DNA]</scope>
    <source>
        <strain evidence="2 3">RHL897</strain>
    </source>
</reference>
<dbReference type="InterPro" id="IPR029063">
    <property type="entry name" value="SAM-dependent_MTases_sf"/>
</dbReference>
<evidence type="ECO:0000259" key="1">
    <source>
        <dbReference type="Pfam" id="PF05050"/>
    </source>
</evidence>
<dbReference type="PANTHER" id="PTHR34203:SF15">
    <property type="entry name" value="SLL1173 PROTEIN"/>
    <property type="match status" value="1"/>
</dbReference>
<sequence>MGKNRIKSIAQRVLGFDTYLYLFSLYKTKKALNGKYEKGFHYFTTLIPEKGVILDIGANIGITAIPLARLKNNPLVYAFEPIRENFETLQKVVNYYKLTNIILFQTALGNSKGSLRMIMPISSNARLQGLSKVCQDDSDEDGVYYDVQVDKLDNVIGRRETVSAIKIDVENFEYEVLKGAMYVLHRDKPIIYCELWNNDKRSKVFSFMKALGYHIFLYDEKSNNTIEIDEEYRGASNNFLFKYF</sequence>
<dbReference type="Proteomes" id="UP001580928">
    <property type="component" value="Unassembled WGS sequence"/>
</dbReference>
<dbReference type="GO" id="GO:0032259">
    <property type="term" value="P:methylation"/>
    <property type="evidence" value="ECO:0007669"/>
    <property type="project" value="UniProtKB-KW"/>
</dbReference>
<evidence type="ECO:0000313" key="2">
    <source>
        <dbReference type="EMBL" id="MFB5944689.1"/>
    </source>
</evidence>
<name>A0ABV5CB11_9SPHI</name>
<dbReference type="PANTHER" id="PTHR34203">
    <property type="entry name" value="METHYLTRANSFERASE, FKBM FAMILY PROTEIN"/>
    <property type="match status" value="1"/>
</dbReference>
<dbReference type="EMBL" id="JBBVGT010000002">
    <property type="protein sequence ID" value="MFB5944689.1"/>
    <property type="molecule type" value="Genomic_DNA"/>
</dbReference>
<keyword evidence="2" id="KW-0489">Methyltransferase</keyword>
<organism evidence="2 3">
    <name type="scientific">Albibacterium profundi</name>
    <dbReference type="NCBI Taxonomy" id="3134906"/>
    <lineage>
        <taxon>Bacteria</taxon>
        <taxon>Pseudomonadati</taxon>
        <taxon>Bacteroidota</taxon>
        <taxon>Sphingobacteriia</taxon>
        <taxon>Sphingobacteriales</taxon>
        <taxon>Sphingobacteriaceae</taxon>
        <taxon>Albibacterium</taxon>
    </lineage>
</organism>
<dbReference type="Gene3D" id="3.40.50.150">
    <property type="entry name" value="Vaccinia Virus protein VP39"/>
    <property type="match status" value="1"/>
</dbReference>
<evidence type="ECO:0000313" key="3">
    <source>
        <dbReference type="Proteomes" id="UP001580928"/>
    </source>
</evidence>
<keyword evidence="2" id="KW-0808">Transferase</keyword>
<dbReference type="SUPFAM" id="SSF53335">
    <property type="entry name" value="S-adenosyl-L-methionine-dependent methyltransferases"/>
    <property type="match status" value="1"/>
</dbReference>
<dbReference type="RefSeq" id="WP_375556252.1">
    <property type="nucleotide sequence ID" value="NZ_JBBVGT010000002.1"/>
</dbReference>
<dbReference type="InterPro" id="IPR052514">
    <property type="entry name" value="SAM-dependent_MTase"/>
</dbReference>
<proteinExistence type="predicted"/>
<feature type="domain" description="Methyltransferase FkbM" evidence="1">
    <location>
        <begin position="55"/>
        <end position="214"/>
    </location>
</feature>
<dbReference type="Pfam" id="PF05050">
    <property type="entry name" value="Methyltransf_21"/>
    <property type="match status" value="1"/>
</dbReference>
<dbReference type="NCBIfam" id="TIGR01444">
    <property type="entry name" value="fkbM_fam"/>
    <property type="match status" value="1"/>
</dbReference>
<dbReference type="CDD" id="cd02440">
    <property type="entry name" value="AdoMet_MTases"/>
    <property type="match status" value="1"/>
</dbReference>
<gene>
    <name evidence="2" type="ORF">WKR92_02465</name>
</gene>
<accession>A0ABV5CB11</accession>
<protein>
    <submittedName>
        <fullName evidence="2">FkbM family methyltransferase</fullName>
    </submittedName>
</protein>
<comment type="caution">
    <text evidence="2">The sequence shown here is derived from an EMBL/GenBank/DDBJ whole genome shotgun (WGS) entry which is preliminary data.</text>
</comment>
<keyword evidence="3" id="KW-1185">Reference proteome</keyword>
<dbReference type="GO" id="GO:0008168">
    <property type="term" value="F:methyltransferase activity"/>
    <property type="evidence" value="ECO:0007669"/>
    <property type="project" value="UniProtKB-KW"/>
</dbReference>
<dbReference type="InterPro" id="IPR006342">
    <property type="entry name" value="FkbM_mtfrase"/>
</dbReference>